<comment type="caution">
    <text evidence="1">The sequence shown here is derived from an EMBL/GenBank/DDBJ whole genome shotgun (WGS) entry which is preliminary data.</text>
</comment>
<dbReference type="Pfam" id="PF13489">
    <property type="entry name" value="Methyltransf_23"/>
    <property type="match status" value="1"/>
</dbReference>
<reference evidence="1" key="2">
    <citation type="submission" date="2020-09" db="EMBL/GenBank/DDBJ databases">
        <authorList>
            <person name="Sun Q."/>
            <person name="Ohkuma M."/>
        </authorList>
    </citation>
    <scope>NUCLEOTIDE SEQUENCE</scope>
    <source>
        <strain evidence="1">JCM 4815</strain>
    </source>
</reference>
<accession>A0A918UEN6</accession>
<name>A0A918UEN6_9ACTN</name>
<organism evidence="1 2">
    <name type="scientific">Streptomyces poonensis</name>
    <dbReference type="NCBI Taxonomy" id="68255"/>
    <lineage>
        <taxon>Bacteria</taxon>
        <taxon>Bacillati</taxon>
        <taxon>Actinomycetota</taxon>
        <taxon>Actinomycetes</taxon>
        <taxon>Kitasatosporales</taxon>
        <taxon>Streptomycetaceae</taxon>
        <taxon>Streptomyces</taxon>
    </lineage>
</organism>
<sequence length="234" mass="26046">MASIKARNHDDLVRFYRADGAENPSIFEIWEDGGSRDDSVTPSTYSSEYRDWMCDRLVAELERNGGGLLSLGCGNAAVEAQVAERGFRVLAVDAMEEAVELARKKGLEALCADIYAWEPDEPWSVIYIDGVLGHLHDEQNGLTPVLRRIRSWLAPRTDARSGVATLVASNDAPNNGETFQKAPRVNGFYWLSADYLRDQALAAGFDDAKTDEFRYHRPVSGERVRAVMNGYVAR</sequence>
<dbReference type="CDD" id="cd02440">
    <property type="entry name" value="AdoMet_MTases"/>
    <property type="match status" value="1"/>
</dbReference>
<dbReference type="GO" id="GO:0008168">
    <property type="term" value="F:methyltransferase activity"/>
    <property type="evidence" value="ECO:0007669"/>
    <property type="project" value="UniProtKB-ARBA"/>
</dbReference>
<evidence type="ECO:0000313" key="2">
    <source>
        <dbReference type="Proteomes" id="UP000622166"/>
    </source>
</evidence>
<evidence type="ECO:0000313" key="1">
    <source>
        <dbReference type="EMBL" id="GGY97254.1"/>
    </source>
</evidence>
<dbReference type="EMBL" id="BMVW01000002">
    <property type="protein sequence ID" value="GGY97254.1"/>
    <property type="molecule type" value="Genomic_DNA"/>
</dbReference>
<dbReference type="AlphaFoldDB" id="A0A918UEN6"/>
<keyword evidence="2" id="KW-1185">Reference proteome</keyword>
<dbReference type="GO" id="GO:0017000">
    <property type="term" value="P:antibiotic biosynthetic process"/>
    <property type="evidence" value="ECO:0007669"/>
    <property type="project" value="UniProtKB-ARBA"/>
</dbReference>
<dbReference type="Proteomes" id="UP000622166">
    <property type="component" value="Unassembled WGS sequence"/>
</dbReference>
<reference evidence="1" key="1">
    <citation type="journal article" date="2014" name="Int. J. Syst. Evol. Microbiol.">
        <title>Complete genome sequence of Corynebacterium casei LMG S-19264T (=DSM 44701T), isolated from a smear-ripened cheese.</title>
        <authorList>
            <consortium name="US DOE Joint Genome Institute (JGI-PGF)"/>
            <person name="Walter F."/>
            <person name="Albersmeier A."/>
            <person name="Kalinowski J."/>
            <person name="Ruckert C."/>
        </authorList>
    </citation>
    <scope>NUCLEOTIDE SEQUENCE</scope>
    <source>
        <strain evidence="1">JCM 4815</strain>
    </source>
</reference>
<evidence type="ECO:0008006" key="3">
    <source>
        <dbReference type="Google" id="ProtNLM"/>
    </source>
</evidence>
<dbReference type="Gene3D" id="3.40.50.150">
    <property type="entry name" value="Vaccinia Virus protein VP39"/>
    <property type="match status" value="1"/>
</dbReference>
<dbReference type="PANTHER" id="PTHR43861">
    <property type="entry name" value="TRANS-ACONITATE 2-METHYLTRANSFERASE-RELATED"/>
    <property type="match status" value="1"/>
</dbReference>
<dbReference type="InterPro" id="IPR029063">
    <property type="entry name" value="SAM-dependent_MTases_sf"/>
</dbReference>
<gene>
    <name evidence="1" type="ORF">GCM10010365_14600</name>
</gene>
<dbReference type="SUPFAM" id="SSF53335">
    <property type="entry name" value="S-adenosyl-L-methionine-dependent methyltransferases"/>
    <property type="match status" value="1"/>
</dbReference>
<protein>
    <recommendedName>
        <fullName evidence="3">Class I SAM-dependent methyltransferase</fullName>
    </recommendedName>
</protein>
<proteinExistence type="predicted"/>